<gene>
    <name evidence="1" type="ORF">DPMN_115313</name>
</gene>
<dbReference type="Proteomes" id="UP000828390">
    <property type="component" value="Unassembled WGS sequence"/>
</dbReference>
<reference evidence="1" key="1">
    <citation type="journal article" date="2019" name="bioRxiv">
        <title>The Genome of the Zebra Mussel, Dreissena polymorpha: A Resource for Invasive Species Research.</title>
        <authorList>
            <person name="McCartney M.A."/>
            <person name="Auch B."/>
            <person name="Kono T."/>
            <person name="Mallez S."/>
            <person name="Zhang Y."/>
            <person name="Obille A."/>
            <person name="Becker A."/>
            <person name="Abrahante J.E."/>
            <person name="Garbe J."/>
            <person name="Badalamenti J.P."/>
            <person name="Herman A."/>
            <person name="Mangelson H."/>
            <person name="Liachko I."/>
            <person name="Sullivan S."/>
            <person name="Sone E.D."/>
            <person name="Koren S."/>
            <person name="Silverstein K.A.T."/>
            <person name="Beckman K.B."/>
            <person name="Gohl D.M."/>
        </authorList>
    </citation>
    <scope>NUCLEOTIDE SEQUENCE</scope>
    <source>
        <strain evidence="1">Duluth1</strain>
        <tissue evidence="1">Whole animal</tissue>
    </source>
</reference>
<reference evidence="1" key="2">
    <citation type="submission" date="2020-11" db="EMBL/GenBank/DDBJ databases">
        <authorList>
            <person name="McCartney M.A."/>
            <person name="Auch B."/>
            <person name="Kono T."/>
            <person name="Mallez S."/>
            <person name="Becker A."/>
            <person name="Gohl D.M."/>
            <person name="Silverstein K.A.T."/>
            <person name="Koren S."/>
            <person name="Bechman K.B."/>
            <person name="Herman A."/>
            <person name="Abrahante J.E."/>
            <person name="Garbe J."/>
        </authorList>
    </citation>
    <scope>NUCLEOTIDE SEQUENCE</scope>
    <source>
        <strain evidence="1">Duluth1</strain>
        <tissue evidence="1">Whole animal</tissue>
    </source>
</reference>
<accession>A0A9D4QT89</accession>
<protein>
    <submittedName>
        <fullName evidence="1">Uncharacterized protein</fullName>
    </submittedName>
</protein>
<proteinExistence type="predicted"/>
<organism evidence="1 2">
    <name type="scientific">Dreissena polymorpha</name>
    <name type="common">Zebra mussel</name>
    <name type="synonym">Mytilus polymorpha</name>
    <dbReference type="NCBI Taxonomy" id="45954"/>
    <lineage>
        <taxon>Eukaryota</taxon>
        <taxon>Metazoa</taxon>
        <taxon>Spiralia</taxon>
        <taxon>Lophotrochozoa</taxon>
        <taxon>Mollusca</taxon>
        <taxon>Bivalvia</taxon>
        <taxon>Autobranchia</taxon>
        <taxon>Heteroconchia</taxon>
        <taxon>Euheterodonta</taxon>
        <taxon>Imparidentia</taxon>
        <taxon>Neoheterodontei</taxon>
        <taxon>Myida</taxon>
        <taxon>Dreissenoidea</taxon>
        <taxon>Dreissenidae</taxon>
        <taxon>Dreissena</taxon>
    </lineage>
</organism>
<evidence type="ECO:0000313" key="2">
    <source>
        <dbReference type="Proteomes" id="UP000828390"/>
    </source>
</evidence>
<comment type="caution">
    <text evidence="1">The sequence shown here is derived from an EMBL/GenBank/DDBJ whole genome shotgun (WGS) entry which is preliminary data.</text>
</comment>
<name>A0A9D4QT89_DREPO</name>
<dbReference type="EMBL" id="JAIWYP010000004">
    <property type="protein sequence ID" value="KAH3841832.1"/>
    <property type="molecule type" value="Genomic_DNA"/>
</dbReference>
<sequence length="150" mass="17368">MGAGRESADDRTAIGQFEKSFWVERQIVNRTTTGRCSDGYRRNIDVAPQESRKVLINRTSIWRASAGLLAGIGRTPQGKLVAPSGKWYLYIMRAVYKLSFAGCFMVMNRDQRVTRLRERHAIARHRLNVVVAAMVIIEEFEEPQRRKRRW</sequence>
<dbReference type="AlphaFoldDB" id="A0A9D4QT89"/>
<evidence type="ECO:0000313" key="1">
    <source>
        <dbReference type="EMBL" id="KAH3841832.1"/>
    </source>
</evidence>
<keyword evidence="2" id="KW-1185">Reference proteome</keyword>